<keyword evidence="8 23" id="KW-0812">Transmembrane</keyword>
<keyword evidence="15 23" id="KW-0472">Membrane</keyword>
<evidence type="ECO:0000313" key="27">
    <source>
        <dbReference type="Proteomes" id="UP000797356"/>
    </source>
</evidence>
<feature type="binding site" evidence="20">
    <location>
        <position position="637"/>
    </location>
    <ligand>
        <name>UDP-alpha-D-glucose</name>
        <dbReference type="ChEBI" id="CHEBI:58885"/>
    </ligand>
</feature>
<evidence type="ECO:0000256" key="14">
    <source>
        <dbReference type="ARBA" id="ARBA00023054"/>
    </source>
</evidence>
<comment type="cofactor">
    <cofactor evidence="23">
        <name>Zn(2+)</name>
        <dbReference type="ChEBI" id="CHEBI:29105"/>
    </cofactor>
    <text evidence="23">Binds 2 Zn(2+) ions per subunit.</text>
</comment>
<feature type="transmembrane region" description="Helical" evidence="23">
    <location>
        <begin position="1077"/>
        <end position="1098"/>
    </location>
</feature>
<dbReference type="GO" id="GO:0008270">
    <property type="term" value="F:zinc ion binding"/>
    <property type="evidence" value="ECO:0007669"/>
    <property type="project" value="UniProtKB-KW"/>
</dbReference>
<dbReference type="GO" id="GO:0009834">
    <property type="term" value="P:plant-type secondary cell wall biogenesis"/>
    <property type="evidence" value="ECO:0007669"/>
    <property type="project" value="UniProtKB-ARBA"/>
</dbReference>
<evidence type="ECO:0000256" key="18">
    <source>
        <dbReference type="ARBA" id="ARBA00048682"/>
    </source>
</evidence>
<dbReference type="InterPro" id="IPR029044">
    <property type="entry name" value="Nucleotide-diphossugar_trans"/>
</dbReference>
<dbReference type="PANTHER" id="PTHR13301">
    <property type="entry name" value="X-BOX TRANSCRIPTION FACTOR-RELATED"/>
    <property type="match status" value="1"/>
</dbReference>
<feature type="domain" description="RING-type" evidence="25">
    <location>
        <begin position="39"/>
        <end position="86"/>
    </location>
</feature>
<evidence type="ECO:0000256" key="9">
    <source>
        <dbReference type="ARBA" id="ARBA00022723"/>
    </source>
</evidence>
<evidence type="ECO:0000256" key="24">
    <source>
        <dbReference type="SAM" id="MobiDB-lite"/>
    </source>
</evidence>
<evidence type="ECO:0000256" key="3">
    <source>
        <dbReference type="ARBA" id="ARBA00004768"/>
    </source>
</evidence>
<comment type="cofactor">
    <cofactor evidence="1">
        <name>Mn(2+)</name>
        <dbReference type="ChEBI" id="CHEBI:29035"/>
    </cofactor>
</comment>
<feature type="region of interest" description="Disordered" evidence="24">
    <location>
        <begin position="246"/>
        <end position="276"/>
    </location>
</feature>
<evidence type="ECO:0000256" key="20">
    <source>
        <dbReference type="PIRSR" id="PIRSR605150-2"/>
    </source>
</evidence>
<organism evidence="26 27">
    <name type="scientific">Cocos nucifera</name>
    <name type="common">Coconut palm</name>
    <dbReference type="NCBI Taxonomy" id="13894"/>
    <lineage>
        <taxon>Eukaryota</taxon>
        <taxon>Viridiplantae</taxon>
        <taxon>Streptophyta</taxon>
        <taxon>Embryophyta</taxon>
        <taxon>Tracheophyta</taxon>
        <taxon>Spermatophyta</taxon>
        <taxon>Magnoliopsida</taxon>
        <taxon>Liliopsida</taxon>
        <taxon>Arecaceae</taxon>
        <taxon>Arecoideae</taxon>
        <taxon>Cocoseae</taxon>
        <taxon>Attaleinae</taxon>
        <taxon>Cocos</taxon>
    </lineage>
</organism>
<keyword evidence="9 23" id="KW-0479">Metal-binding</keyword>
<evidence type="ECO:0000256" key="13">
    <source>
        <dbReference type="ARBA" id="ARBA00022989"/>
    </source>
</evidence>
<gene>
    <name evidence="26" type="ORF">COCNU_01G019020</name>
</gene>
<feature type="binding site" evidence="20">
    <location>
        <position position="466"/>
    </location>
    <ligand>
        <name>UDP-alpha-D-glucose</name>
        <dbReference type="ChEBI" id="CHEBI:58885"/>
    </ligand>
</feature>
<evidence type="ECO:0000256" key="5">
    <source>
        <dbReference type="ARBA" id="ARBA00022475"/>
    </source>
</evidence>
<keyword evidence="14" id="KW-0175">Coiled coil</keyword>
<evidence type="ECO:0000256" key="21">
    <source>
        <dbReference type="PIRSR" id="PIRSR605150-3"/>
    </source>
</evidence>
<feature type="binding site" evidence="20">
    <location>
        <position position="460"/>
    </location>
    <ligand>
        <name>UDP-alpha-D-glucose</name>
        <dbReference type="ChEBI" id="CHEBI:58885"/>
    </ligand>
</feature>
<keyword evidence="12 23" id="KW-0135">Cellulose biosynthesis</keyword>
<proteinExistence type="inferred from homology"/>
<evidence type="ECO:0000256" key="17">
    <source>
        <dbReference type="ARBA" id="ARBA00023316"/>
    </source>
</evidence>
<dbReference type="EMBL" id="CM017872">
    <property type="protein sequence ID" value="KAG1327968.1"/>
    <property type="molecule type" value="Genomic_DNA"/>
</dbReference>
<feature type="transmembrane region" description="Helical" evidence="23">
    <location>
        <begin position="1118"/>
        <end position="1136"/>
    </location>
</feature>
<evidence type="ECO:0000256" key="11">
    <source>
        <dbReference type="ARBA" id="ARBA00022833"/>
    </source>
</evidence>
<accession>A0A8K0HX88</accession>
<reference evidence="26" key="2">
    <citation type="submission" date="2019-07" db="EMBL/GenBank/DDBJ databases">
        <authorList>
            <person name="Yang Y."/>
            <person name="Bocs S."/>
            <person name="Baudouin L."/>
        </authorList>
    </citation>
    <scope>NUCLEOTIDE SEQUENCE</scope>
    <source>
        <tissue evidence="26">Spear leaf of Hainan Tall coconut</tissue>
    </source>
</reference>
<keyword evidence="27" id="KW-1185">Reference proteome</keyword>
<dbReference type="Gene3D" id="3.30.40.10">
    <property type="entry name" value="Zinc/RING finger domain, C3HC4 (zinc finger)"/>
    <property type="match status" value="1"/>
</dbReference>
<dbReference type="CDD" id="cd16617">
    <property type="entry name" value="mRING-HC-C4C4_CesA"/>
    <property type="match status" value="1"/>
</dbReference>
<feature type="transmembrane region" description="Helical" evidence="23">
    <location>
        <begin position="1148"/>
        <end position="1168"/>
    </location>
</feature>
<dbReference type="InterPro" id="IPR013083">
    <property type="entry name" value="Znf_RING/FYVE/PHD"/>
</dbReference>
<dbReference type="InterPro" id="IPR001841">
    <property type="entry name" value="Znf_RING"/>
</dbReference>
<name>A0A8K0HX88_COCNU</name>
<dbReference type="Pfam" id="PF14569">
    <property type="entry name" value="zf-UDP"/>
    <property type="match status" value="1"/>
</dbReference>
<feature type="binding site" evidence="20">
    <location>
        <position position="467"/>
    </location>
    <ligand>
        <name>UDP-alpha-D-glucose</name>
        <dbReference type="ChEBI" id="CHEBI:58885"/>
    </ligand>
</feature>
<evidence type="ECO:0000256" key="15">
    <source>
        <dbReference type="ARBA" id="ARBA00023136"/>
    </source>
</evidence>
<dbReference type="Proteomes" id="UP000797356">
    <property type="component" value="Chromosome 1"/>
</dbReference>
<evidence type="ECO:0000256" key="1">
    <source>
        <dbReference type="ARBA" id="ARBA00001936"/>
    </source>
</evidence>
<evidence type="ECO:0000256" key="16">
    <source>
        <dbReference type="ARBA" id="ARBA00023211"/>
    </source>
</evidence>
<keyword evidence="16" id="KW-0464">Manganese</keyword>
<evidence type="ECO:0000256" key="19">
    <source>
        <dbReference type="PIRSR" id="PIRSR605150-1"/>
    </source>
</evidence>
<comment type="caution">
    <text evidence="23">Lacks conserved residue(s) required for the propagation of feature annotation.</text>
</comment>
<keyword evidence="6 23" id="KW-0328">Glycosyltransferase</keyword>
<protein>
    <recommendedName>
        <fullName evidence="23">Cellulose synthase</fullName>
        <ecNumber evidence="23">2.4.1.12</ecNumber>
    </recommendedName>
</protein>
<evidence type="ECO:0000256" key="4">
    <source>
        <dbReference type="ARBA" id="ARBA00007548"/>
    </source>
</evidence>
<feature type="binding site" evidence="21">
    <location>
        <position position="662"/>
    </location>
    <ligand>
        <name>Mn(2+)</name>
        <dbReference type="ChEBI" id="CHEBI:29035"/>
    </ligand>
</feature>
<evidence type="ECO:0000256" key="2">
    <source>
        <dbReference type="ARBA" id="ARBA00004651"/>
    </source>
</evidence>
<feature type="transmembrane region" description="Helical" evidence="23">
    <location>
        <begin position="998"/>
        <end position="1016"/>
    </location>
</feature>
<feature type="binding site" evidence="20">
    <location>
        <position position="496"/>
    </location>
    <ligand>
        <name>UDP-alpha-D-glucose</name>
        <dbReference type="ChEBI" id="CHEBI:58885"/>
    </ligand>
</feature>
<feature type="transmembrane region" description="Helical" evidence="23">
    <location>
        <begin position="1036"/>
        <end position="1056"/>
    </location>
</feature>
<reference evidence="26" key="1">
    <citation type="journal article" date="2017" name="Gigascience">
        <title>The genome draft of coconut (Cocos nucifera).</title>
        <authorList>
            <person name="Xiao Y."/>
            <person name="Xu P."/>
            <person name="Fan H."/>
            <person name="Baudouin L."/>
            <person name="Xia W."/>
            <person name="Bocs S."/>
            <person name="Xu J."/>
            <person name="Li Q."/>
            <person name="Guo A."/>
            <person name="Zhou L."/>
            <person name="Li J."/>
            <person name="Wu Y."/>
            <person name="Ma Z."/>
            <person name="Armero A."/>
            <person name="Issali A.E."/>
            <person name="Liu N."/>
            <person name="Peng M."/>
            <person name="Yang Y."/>
        </authorList>
    </citation>
    <scope>NUCLEOTIDE SEQUENCE</scope>
    <source>
        <tissue evidence="26">Spear leaf of Hainan Tall coconut</tissue>
    </source>
</reference>
<dbReference type="GO" id="GO:0071555">
    <property type="term" value="P:cell wall organization"/>
    <property type="evidence" value="ECO:0007669"/>
    <property type="project" value="UniProtKB-KW"/>
</dbReference>
<comment type="pathway">
    <text evidence="3 23">Glycan metabolism; plant cellulose biosynthesis.</text>
</comment>
<feature type="transmembrane region" description="Helical" evidence="23">
    <location>
        <begin position="966"/>
        <end position="986"/>
    </location>
</feature>
<keyword evidence="13 23" id="KW-1133">Transmembrane helix</keyword>
<evidence type="ECO:0000256" key="7">
    <source>
        <dbReference type="ARBA" id="ARBA00022679"/>
    </source>
</evidence>
<dbReference type="Gene3D" id="3.90.550.10">
    <property type="entry name" value="Spore Coat Polysaccharide Biosynthesis Protein SpsA, Chain A"/>
    <property type="match status" value="1"/>
</dbReference>
<evidence type="ECO:0000313" key="26">
    <source>
        <dbReference type="EMBL" id="KAG1327968.1"/>
    </source>
</evidence>
<dbReference type="InterPro" id="IPR005150">
    <property type="entry name" value="Cellulose_synth"/>
</dbReference>
<dbReference type="GO" id="GO:0030244">
    <property type="term" value="P:cellulose biosynthetic process"/>
    <property type="evidence" value="ECO:0007669"/>
    <property type="project" value="UniProtKB-KW"/>
</dbReference>
<keyword evidence="7 23" id="KW-0808">Transferase</keyword>
<evidence type="ECO:0000256" key="23">
    <source>
        <dbReference type="RuleBase" id="RU361116"/>
    </source>
</evidence>
<dbReference type="PROSITE" id="PS50089">
    <property type="entry name" value="ZF_RING_2"/>
    <property type="match status" value="1"/>
</dbReference>
<feature type="active site" evidence="19">
    <location>
        <position position="496"/>
    </location>
</feature>
<evidence type="ECO:0000259" key="25">
    <source>
        <dbReference type="PROSITE" id="PS50089"/>
    </source>
</evidence>
<dbReference type="AlphaFoldDB" id="A0A8K0HX88"/>
<comment type="caution">
    <text evidence="26">The sequence shown here is derived from an EMBL/GenBank/DDBJ whole genome shotgun (WGS) entry which is preliminary data.</text>
</comment>
<comment type="similarity">
    <text evidence="4 23">Belongs to the glycosyltransferase 2 family. Plant cellulose synthase subfamily.</text>
</comment>
<dbReference type="SUPFAM" id="SSF53448">
    <property type="entry name" value="Nucleotide-diphospho-sugar transferases"/>
    <property type="match status" value="1"/>
</dbReference>
<sequence length="1188" mass="133879">MDTRGRLVAGSRNRNEFVVINADDFGRSKAAKDSNGQICQICGDDIEILEEEKELFVACNECAFPVCRTCYEYERREGSQACPQCKTRYKRHKGSARVEGDEEEDGDDDIEKEFNFGNFDPKETPSISGSKLHSQLSIGQSSFTGSAIGTSSVHNPNFYTNTNIPLLTYGEEVDGISADHHALVIPPYVTQIHLGPITGSSTSSELMGFAQSRPINPNKDIAVYGYGTVAWKDRVDDWKRKQLTKLQRPQLEGGDSGGFDGNGLDNPDLPMSDESRQPLSRKLPIASIPDAYGLWLTSVICEIWFAISWILDQFPKWYPIERETYLDRLSLRYEKEGKPSELADIDIFVSTVDPMKEPPLITANTVLSILAVDYPVDKVSVSDESRQPLSRKLPIASIPDAYGLWLTSVICEIWFAISWILDQFPKWYPIERETYLDRLSLRYEKEGKPSELADIDIFVSTVDPMKEPPLITANTVLSILAVDYPVDKVSCYVSDDGAAMLTFEALSETSEFAKKWVPFCKKFNIEPRAPEWYFAQKIDYLRDKVHPDFVRERRAMKREYEEFKVRVNALVAMAQKVPEEGWTMQDGTPWPGNNVRDHPGMIQVFLGHNGVLDEAGNELPRLVYVSREKRPGYNHHKKAGAMNALVRVSAVLSNAPYILNVDCDHYINNSRALREAMCFMMDPISGKKVCYVQFPQRFDGIDRHDRYSNRNVVFFDINMKGLDGIQGPIYVGTGCVFRRQALYGFDAPVKEKSPGKTCNCWPKWCCCCCCGSKRKNRKGKQKQEKKKKKKTKHREASTQVHALEAIEEEAKGQESENSALVPREKLEKRFGQSCVFVASTLQENGGIAEGVSFASCLSEAMHVISCGYEDKTEWGKEVGWIYGSVTEDILTGFKMHCHGWRSVYCIPRRPAFKGSAPINLSDRLHQVLRWALGSVEIFLSKHCPIWYGYRGGLKWLERFSYINSVVYPWTSIPLVAYCTLPAICLLTGKFIVPEISTYASLVFIALFVSIAATGILEMQWGGVSVDDWWRNEQFWVIGGVSSHLFALVQGLLKVLAGVDTNFTVTSKGGDDEEFAELYLFKWTSLLIPPLTLLILNVIGVVAGVSNAITSGYESWGPLFGRLFFAIWVIMHLYPFLKGMMGKQDRVPTIVIVWSILLASICSLLWVRVNPFTSKYDGPILEVCGLNCD</sequence>
<evidence type="ECO:0000256" key="8">
    <source>
        <dbReference type="ARBA" id="ARBA00022692"/>
    </source>
</evidence>
<feature type="binding site" evidence="21">
    <location>
        <position position="638"/>
    </location>
    <ligand>
        <name>Mn(2+)</name>
        <dbReference type="ChEBI" id="CHEBI:29035"/>
    </ligand>
</feature>
<dbReference type="UniPathway" id="UPA00695"/>
<evidence type="ECO:0000256" key="6">
    <source>
        <dbReference type="ARBA" id="ARBA00022676"/>
    </source>
</evidence>
<dbReference type="SUPFAM" id="SSF57850">
    <property type="entry name" value="RING/U-box"/>
    <property type="match status" value="1"/>
</dbReference>
<comment type="subcellular location">
    <subcellularLocation>
        <location evidence="2 23">Cell membrane</location>
        <topology evidence="2 23">Multi-pass membrane protein</topology>
    </subcellularLocation>
</comment>
<dbReference type="InterPro" id="IPR027934">
    <property type="entry name" value="CES_Znf_RING"/>
</dbReference>
<dbReference type="EC" id="2.4.1.12" evidence="23"/>
<evidence type="ECO:0000256" key="10">
    <source>
        <dbReference type="ARBA" id="ARBA00022771"/>
    </source>
</evidence>
<keyword evidence="10 22" id="KW-0863">Zinc-finger</keyword>
<feature type="active site" evidence="19">
    <location>
        <position position="888"/>
    </location>
</feature>
<evidence type="ECO:0000256" key="12">
    <source>
        <dbReference type="ARBA" id="ARBA00022916"/>
    </source>
</evidence>
<dbReference type="OrthoDB" id="72851at2759"/>
<keyword evidence="5 23" id="KW-1003">Cell membrane</keyword>
<dbReference type="GO" id="GO:0016760">
    <property type="term" value="F:cellulose synthase (UDP-forming) activity"/>
    <property type="evidence" value="ECO:0007669"/>
    <property type="project" value="UniProtKB-EC"/>
</dbReference>
<dbReference type="GO" id="GO:0005886">
    <property type="term" value="C:plasma membrane"/>
    <property type="evidence" value="ECO:0007669"/>
    <property type="project" value="UniProtKB-SubCell"/>
</dbReference>
<keyword evidence="11 23" id="KW-0862">Zinc</keyword>
<dbReference type="FunFam" id="3.90.550.10:FF:000009">
    <property type="entry name" value="Cellulose synthase"/>
    <property type="match status" value="1"/>
</dbReference>
<keyword evidence="17 23" id="KW-0961">Cell wall biogenesis/degradation</keyword>
<evidence type="ECO:0000256" key="22">
    <source>
        <dbReference type="PROSITE-ProRule" id="PRU00175"/>
    </source>
</evidence>
<dbReference type="Pfam" id="PF03552">
    <property type="entry name" value="Cellulose_synt"/>
    <property type="match status" value="2"/>
</dbReference>
<comment type="catalytic activity">
    <reaction evidence="18 23">
        <text>[(1-&gt;4)-beta-D-glucosyl](n) + UDP-alpha-D-glucose = [(1-&gt;4)-beta-D-glucosyl](n+1) + UDP + H(+)</text>
        <dbReference type="Rhea" id="RHEA:19929"/>
        <dbReference type="Rhea" id="RHEA-COMP:10033"/>
        <dbReference type="Rhea" id="RHEA-COMP:10034"/>
        <dbReference type="ChEBI" id="CHEBI:15378"/>
        <dbReference type="ChEBI" id="CHEBI:18246"/>
        <dbReference type="ChEBI" id="CHEBI:58223"/>
        <dbReference type="ChEBI" id="CHEBI:58885"/>
        <dbReference type="EC" id="2.4.1.12"/>
    </reaction>
</comment>